<dbReference type="PANTHER" id="PTHR43420">
    <property type="entry name" value="ACETYLTRANSFERASE"/>
    <property type="match status" value="1"/>
</dbReference>
<keyword evidence="5" id="KW-1185">Reference proteome</keyword>
<dbReference type="EMBL" id="CP138359">
    <property type="protein sequence ID" value="WPF83819.1"/>
    <property type="molecule type" value="Genomic_DNA"/>
</dbReference>
<dbReference type="SUPFAM" id="SSF55729">
    <property type="entry name" value="Acyl-CoA N-acyltransferases (Nat)"/>
    <property type="match status" value="2"/>
</dbReference>
<gene>
    <name evidence="4" type="ORF">SANBI_001519</name>
</gene>
<dbReference type="AlphaFoldDB" id="A0AAF0ZAC8"/>
<dbReference type="PANTHER" id="PTHR43420:SF47">
    <property type="entry name" value="N-ACETYLTRANSFERASE DOMAIN-CONTAINING PROTEIN"/>
    <property type="match status" value="1"/>
</dbReference>
<sequence length="351" mass="38442">MTDEKPGGPTAARRASVAMLPGDLGLTWRPLSTADVDALYELIVTMEVADEQPYRTSHAEVEEIFEGDWKDIPADTVAGVDADGVLRAYACLEARPGDETTQRVFVMGGVHPLSRGAGVGRALVAWMTRRAKDILEASDKDVSGRIAAYLEDTSPSHWHLYEAAGYQANRFYSNLRRDLREPVRHPELDGGLRIAPWSEELDDAVRLAHNDAFRDHWGSEPATPESWAQGRSMFAPAWSFVALDDSAGTPDVAAYLLSGRYEQDWPVAGYSSGYIETLGVRREYRGRKLAVALLGAAMEAYKASGMEYAELDVDTDNPSGAFGLYSTLGFTKAQGSRMYSIEVERVGVPLA</sequence>
<feature type="domain" description="N-acetyltransferase" evidence="3">
    <location>
        <begin position="192"/>
        <end position="351"/>
    </location>
</feature>
<protein>
    <submittedName>
        <fullName evidence="4">GNAT family N-acetyltransferase</fullName>
    </submittedName>
</protein>
<proteinExistence type="predicted"/>
<organism evidence="4 5">
    <name type="scientific">Sanguibacter biliveldensis</name>
    <dbReference type="NCBI Taxonomy" id="3030830"/>
    <lineage>
        <taxon>Bacteria</taxon>
        <taxon>Bacillati</taxon>
        <taxon>Actinomycetota</taxon>
        <taxon>Actinomycetes</taxon>
        <taxon>Micrococcales</taxon>
        <taxon>Sanguibacteraceae</taxon>
        <taxon>Sanguibacter</taxon>
    </lineage>
</organism>
<evidence type="ECO:0000256" key="2">
    <source>
        <dbReference type="ARBA" id="ARBA00023315"/>
    </source>
</evidence>
<dbReference type="KEGG" id="sbil:SANBI_001519"/>
<dbReference type="Proteomes" id="UP001304340">
    <property type="component" value="Chromosome"/>
</dbReference>
<evidence type="ECO:0000313" key="5">
    <source>
        <dbReference type="Proteomes" id="UP001304340"/>
    </source>
</evidence>
<name>A0AAF0ZAC8_9MICO</name>
<dbReference type="PROSITE" id="PS51186">
    <property type="entry name" value="GNAT"/>
    <property type="match status" value="2"/>
</dbReference>
<accession>A0AAF0ZAC8</accession>
<feature type="domain" description="N-acetyltransferase" evidence="3">
    <location>
        <begin position="26"/>
        <end position="186"/>
    </location>
</feature>
<evidence type="ECO:0000259" key="3">
    <source>
        <dbReference type="PROSITE" id="PS51186"/>
    </source>
</evidence>
<dbReference type="GO" id="GO:0016747">
    <property type="term" value="F:acyltransferase activity, transferring groups other than amino-acyl groups"/>
    <property type="evidence" value="ECO:0007669"/>
    <property type="project" value="InterPro"/>
</dbReference>
<evidence type="ECO:0000313" key="4">
    <source>
        <dbReference type="EMBL" id="WPF83819.1"/>
    </source>
</evidence>
<dbReference type="CDD" id="cd04301">
    <property type="entry name" value="NAT_SF"/>
    <property type="match status" value="1"/>
</dbReference>
<dbReference type="RefSeq" id="WP_319160470.1">
    <property type="nucleotide sequence ID" value="NZ_CP138359.1"/>
</dbReference>
<dbReference type="Pfam" id="PF00583">
    <property type="entry name" value="Acetyltransf_1"/>
    <property type="match status" value="1"/>
</dbReference>
<dbReference type="InterPro" id="IPR050680">
    <property type="entry name" value="YpeA/RimI_acetyltransf"/>
</dbReference>
<dbReference type="InterPro" id="IPR016181">
    <property type="entry name" value="Acyl_CoA_acyltransferase"/>
</dbReference>
<reference evidence="5" key="1">
    <citation type="submission" date="2023-11" db="EMBL/GenBank/DDBJ databases">
        <authorList>
            <person name="Helweg L.P."/>
            <person name="Kiel A."/>
            <person name="Hitz F."/>
            <person name="Ruckert-Reed C."/>
            <person name="Busche T."/>
            <person name="Kaltschmidt B."/>
            <person name="Kaltschmidt C."/>
        </authorList>
    </citation>
    <scope>NUCLEOTIDE SEQUENCE [LARGE SCALE GENOMIC DNA]</scope>
    <source>
        <strain evidence="5">4.1</strain>
    </source>
</reference>
<keyword evidence="1" id="KW-0808">Transferase</keyword>
<keyword evidence="2" id="KW-0012">Acyltransferase</keyword>
<evidence type="ECO:0000256" key="1">
    <source>
        <dbReference type="ARBA" id="ARBA00022679"/>
    </source>
</evidence>
<dbReference type="InterPro" id="IPR000182">
    <property type="entry name" value="GNAT_dom"/>
</dbReference>
<dbReference type="Gene3D" id="3.40.630.30">
    <property type="match status" value="1"/>
</dbReference>